<dbReference type="Pfam" id="PF01150">
    <property type="entry name" value="GDA1_CD39"/>
    <property type="match status" value="2"/>
</dbReference>
<name>A0A3Q4MFE0_NEOBR</name>
<feature type="transmembrane region" description="Helical" evidence="6">
    <location>
        <begin position="52"/>
        <end position="70"/>
    </location>
</feature>
<evidence type="ECO:0000256" key="6">
    <source>
        <dbReference type="SAM" id="Phobius"/>
    </source>
</evidence>
<dbReference type="PANTHER" id="PTHR11782">
    <property type="entry name" value="ADENOSINE/GUANOSINE DIPHOSPHATASE"/>
    <property type="match status" value="1"/>
</dbReference>
<dbReference type="GO" id="GO:0045134">
    <property type="term" value="F:UDP phosphatase activity"/>
    <property type="evidence" value="ECO:0007669"/>
    <property type="project" value="TreeGrafter"/>
</dbReference>
<dbReference type="Gene3D" id="3.30.420.40">
    <property type="match status" value="2"/>
</dbReference>
<keyword evidence="6" id="KW-1133">Transmembrane helix</keyword>
<keyword evidence="6" id="KW-0472">Membrane</keyword>
<feature type="active site" description="Proton acceptor" evidence="3">
    <location>
        <position position="212"/>
    </location>
</feature>
<evidence type="ECO:0000256" key="1">
    <source>
        <dbReference type="ARBA" id="ARBA00009283"/>
    </source>
</evidence>
<keyword evidence="4" id="KW-0067">ATP-binding</keyword>
<dbReference type="GO" id="GO:0046036">
    <property type="term" value="P:CTP metabolic process"/>
    <property type="evidence" value="ECO:0007669"/>
    <property type="project" value="TreeGrafter"/>
</dbReference>
<dbReference type="Proteomes" id="UP000261580">
    <property type="component" value="Unassembled WGS sequence"/>
</dbReference>
<dbReference type="OMA" id="HESIGFM"/>
<evidence type="ECO:0000256" key="4">
    <source>
        <dbReference type="PIRSR" id="PIRSR600407-2"/>
    </source>
</evidence>
<dbReference type="GO" id="GO:0004382">
    <property type="term" value="F:GDP phosphatase activity"/>
    <property type="evidence" value="ECO:0007669"/>
    <property type="project" value="TreeGrafter"/>
</dbReference>
<dbReference type="Bgee" id="ENSNBRG00000006756">
    <property type="expression patterns" value="Expressed in blood and 6 other cell types or tissues"/>
</dbReference>
<feature type="transmembrane region" description="Helical" evidence="6">
    <location>
        <begin position="541"/>
        <end position="560"/>
    </location>
</feature>
<dbReference type="CDD" id="cd24045">
    <property type="entry name" value="ASKHA_NBD_NTPDase4-like"/>
    <property type="match status" value="1"/>
</dbReference>
<dbReference type="GeneTree" id="ENSGT01150000286963"/>
<protein>
    <submittedName>
        <fullName evidence="7">Ectonucleoside triphosphate diphosphohydrolase 7</fullName>
    </submittedName>
</protein>
<dbReference type="AlphaFoldDB" id="A0A3Q4MFE0"/>
<dbReference type="FunFam" id="3.30.420.150:FF:000003">
    <property type="entry name" value="ectonucleoside triphosphate diphosphohydrolase 7"/>
    <property type="match status" value="1"/>
</dbReference>
<reference evidence="7" key="1">
    <citation type="submission" date="2025-08" db="UniProtKB">
        <authorList>
            <consortium name="Ensembl"/>
        </authorList>
    </citation>
    <scope>IDENTIFICATION</scope>
</reference>
<sequence>MSKWLPRVTSAVVYNSICCVFVFHRITLSCLPASWYCSVSLLSLGCAPRQRLLLLLLLLITSVFFLLETYQRQYLSLTESMEATDILNPSLNYGIVVDCGSSGSRIFVYYWPPHNGNPHTLLDIRQMRDRSRNTVVKKIKPGEDAKLTRSLYRLSSLVLYFFIVNKTSRFMRYFSACRQQADIIEDLVTDVPLEFDFLFSRSHVEVISGKQEGVYAWIGINFVLGRFDHPDEEDATVEVTTSSQNQQPISRRRTVGIMDMGGASLQIAYEVPSEEAGKSFLAEFNLGCDVEHTQHVYRVYVTTFLGFGGNMARQRYEDQLFNSTFTKNRYLTTQTGLSKDKPYLDSCLPVGLTETIVRDNRTLHLRGQGDWTKCQEAVRPFLGLHNGTMSPRGVYQAPINFSNSEFYGFSEFYYCMEDVLRIGGQYNSEKYSKDYCSTQWSTLKQRLENHLYSKQADDSRLKYQCFKSAWVYEVLHSGFRFPTNYPNLKTAQLVYDKEVQWTLGAILYKTRFLPLRDLQQEALRQNHPSWLRSSFVYNHHLFSLCILVVVLAILLYILRLRRIHQREQRQAEVLNLLWVEEGEALLP</sequence>
<dbReference type="GO" id="GO:0005524">
    <property type="term" value="F:ATP binding"/>
    <property type="evidence" value="ECO:0007669"/>
    <property type="project" value="UniProtKB-KW"/>
</dbReference>
<dbReference type="STRING" id="32507.ENSNBRP00000008634"/>
<evidence type="ECO:0000256" key="5">
    <source>
        <dbReference type="RuleBase" id="RU003833"/>
    </source>
</evidence>
<dbReference type="GO" id="GO:0016020">
    <property type="term" value="C:membrane"/>
    <property type="evidence" value="ECO:0007669"/>
    <property type="project" value="TreeGrafter"/>
</dbReference>
<reference evidence="7" key="2">
    <citation type="submission" date="2025-09" db="UniProtKB">
        <authorList>
            <consortium name="Ensembl"/>
        </authorList>
    </citation>
    <scope>IDENTIFICATION</scope>
</reference>
<proteinExistence type="inferred from homology"/>
<dbReference type="GO" id="GO:0006256">
    <property type="term" value="P:UDP catabolic process"/>
    <property type="evidence" value="ECO:0007669"/>
    <property type="project" value="TreeGrafter"/>
</dbReference>
<dbReference type="GO" id="GO:0005794">
    <property type="term" value="C:Golgi apparatus"/>
    <property type="evidence" value="ECO:0007669"/>
    <property type="project" value="TreeGrafter"/>
</dbReference>
<keyword evidence="2 5" id="KW-0378">Hydrolase</keyword>
<dbReference type="Ensembl" id="ENSNBRT00000008887.1">
    <property type="protein sequence ID" value="ENSNBRP00000008634.1"/>
    <property type="gene ID" value="ENSNBRG00000006756.1"/>
</dbReference>
<accession>A0A3Q4MFE0</accession>
<comment type="similarity">
    <text evidence="1 5">Belongs to the GDA1/CD39 NTPase family.</text>
</comment>
<organism evidence="7 8">
    <name type="scientific">Neolamprologus brichardi</name>
    <name type="common">Fairy cichlid</name>
    <name type="synonym">Lamprologus brichardi</name>
    <dbReference type="NCBI Taxonomy" id="32507"/>
    <lineage>
        <taxon>Eukaryota</taxon>
        <taxon>Metazoa</taxon>
        <taxon>Chordata</taxon>
        <taxon>Craniata</taxon>
        <taxon>Vertebrata</taxon>
        <taxon>Euteleostomi</taxon>
        <taxon>Actinopterygii</taxon>
        <taxon>Neopterygii</taxon>
        <taxon>Teleostei</taxon>
        <taxon>Neoteleostei</taxon>
        <taxon>Acanthomorphata</taxon>
        <taxon>Ovalentaria</taxon>
        <taxon>Cichlomorphae</taxon>
        <taxon>Cichliformes</taxon>
        <taxon>Cichlidae</taxon>
        <taxon>African cichlids</taxon>
        <taxon>Pseudocrenilabrinae</taxon>
        <taxon>Lamprologini</taxon>
        <taxon>Neolamprologus</taxon>
    </lineage>
</organism>
<dbReference type="PANTHER" id="PTHR11782:SF37">
    <property type="entry name" value="ECTONUCLEOSIDE TRIPHOSPHATE DIPHOSPHOHYDROLASE 7"/>
    <property type="match status" value="1"/>
</dbReference>
<dbReference type="Gene3D" id="3.30.420.150">
    <property type="entry name" value="Exopolyphosphatase. Domain 2"/>
    <property type="match status" value="1"/>
</dbReference>
<evidence type="ECO:0000313" key="8">
    <source>
        <dbReference type="Proteomes" id="UP000261580"/>
    </source>
</evidence>
<evidence type="ECO:0000256" key="2">
    <source>
        <dbReference type="ARBA" id="ARBA00022801"/>
    </source>
</evidence>
<evidence type="ECO:0000313" key="7">
    <source>
        <dbReference type="Ensembl" id="ENSNBRP00000008634.1"/>
    </source>
</evidence>
<keyword evidence="6" id="KW-0812">Transmembrane</keyword>
<dbReference type="PROSITE" id="PS01238">
    <property type="entry name" value="GDA1_CD39_NTPASE"/>
    <property type="match status" value="1"/>
</dbReference>
<evidence type="ECO:0000256" key="3">
    <source>
        <dbReference type="PIRSR" id="PIRSR600407-1"/>
    </source>
</evidence>
<keyword evidence="4" id="KW-0547">Nucleotide-binding</keyword>
<keyword evidence="8" id="KW-1185">Reference proteome</keyword>
<feature type="binding site" evidence="4">
    <location>
        <begin position="262"/>
        <end position="266"/>
    </location>
    <ligand>
        <name>ATP</name>
        <dbReference type="ChEBI" id="CHEBI:30616"/>
    </ligand>
</feature>
<dbReference type="GO" id="GO:0017111">
    <property type="term" value="F:ribonucleoside triphosphate phosphatase activity"/>
    <property type="evidence" value="ECO:0007669"/>
    <property type="project" value="TreeGrafter"/>
</dbReference>
<dbReference type="InterPro" id="IPR000407">
    <property type="entry name" value="GDA1_CD39_NTPase"/>
</dbReference>